<evidence type="ECO:0000313" key="4">
    <source>
        <dbReference type="EMBL" id="PWC00816.1"/>
    </source>
</evidence>
<evidence type="ECO:0000256" key="2">
    <source>
        <dbReference type="PROSITE-ProRule" id="PRU00169"/>
    </source>
</evidence>
<dbReference type="SUPFAM" id="SSF52172">
    <property type="entry name" value="CheY-like"/>
    <property type="match status" value="1"/>
</dbReference>
<comment type="caution">
    <text evidence="4">The sequence shown here is derived from an EMBL/GenBank/DDBJ whole genome shotgun (WGS) entry which is preliminary data.</text>
</comment>
<evidence type="ECO:0000256" key="1">
    <source>
        <dbReference type="ARBA" id="ARBA00022553"/>
    </source>
</evidence>
<dbReference type="InterPro" id="IPR001789">
    <property type="entry name" value="Sig_transdc_resp-reg_receiver"/>
</dbReference>
<dbReference type="EMBL" id="QEEZ01000030">
    <property type="protein sequence ID" value="PWC00816.1"/>
    <property type="molecule type" value="Genomic_DNA"/>
</dbReference>
<feature type="modified residue" description="4-aspartylphosphate" evidence="2">
    <location>
        <position position="60"/>
    </location>
</feature>
<keyword evidence="1 2" id="KW-0597">Phosphoprotein</keyword>
<dbReference type="PROSITE" id="PS50110">
    <property type="entry name" value="RESPONSE_REGULATORY"/>
    <property type="match status" value="1"/>
</dbReference>
<protein>
    <submittedName>
        <fullName evidence="4">Response regulator</fullName>
    </submittedName>
</protein>
<dbReference type="Gene3D" id="3.40.50.2300">
    <property type="match status" value="1"/>
</dbReference>
<dbReference type="SMART" id="SM00448">
    <property type="entry name" value="REC"/>
    <property type="match status" value="1"/>
</dbReference>
<proteinExistence type="predicted"/>
<dbReference type="PANTHER" id="PTHR44591:SF3">
    <property type="entry name" value="RESPONSE REGULATORY DOMAIN-CONTAINING PROTEIN"/>
    <property type="match status" value="1"/>
</dbReference>
<sequence length="160" mass="18030">MNLAILILEDEAEVRAALERDLLPFAETVRLEVASDVEEAWDVVTEINDDGDVLALALCDHRLPGTTGVEFLVQMMSDDRTAATRKVLVTGQAQLADTVRAVNEADLDHYIAKPWDVEELHQVVRTMLTDYVEDLELNPLPFYDALDAQRAIELSRNIRR</sequence>
<keyword evidence="5" id="KW-1185">Reference proteome</keyword>
<dbReference type="InterPro" id="IPR050595">
    <property type="entry name" value="Bact_response_regulator"/>
</dbReference>
<accession>A0A2U1T479</accession>
<organism evidence="4 5">
    <name type="scientific">Corynebacterium yudongzhengii</name>
    <dbReference type="NCBI Taxonomy" id="2080740"/>
    <lineage>
        <taxon>Bacteria</taxon>
        <taxon>Bacillati</taxon>
        <taxon>Actinomycetota</taxon>
        <taxon>Actinomycetes</taxon>
        <taxon>Mycobacteriales</taxon>
        <taxon>Corynebacteriaceae</taxon>
        <taxon>Corynebacterium</taxon>
    </lineage>
</organism>
<dbReference type="AlphaFoldDB" id="A0A2U1T479"/>
<dbReference type="OrthoDB" id="109585at2"/>
<name>A0A2U1T479_9CORY</name>
<dbReference type="PANTHER" id="PTHR44591">
    <property type="entry name" value="STRESS RESPONSE REGULATOR PROTEIN 1"/>
    <property type="match status" value="1"/>
</dbReference>
<evidence type="ECO:0000313" key="5">
    <source>
        <dbReference type="Proteomes" id="UP000244989"/>
    </source>
</evidence>
<dbReference type="Proteomes" id="UP000244989">
    <property type="component" value="Unassembled WGS sequence"/>
</dbReference>
<dbReference type="InterPro" id="IPR011006">
    <property type="entry name" value="CheY-like_superfamily"/>
</dbReference>
<dbReference type="GO" id="GO:0000160">
    <property type="term" value="P:phosphorelay signal transduction system"/>
    <property type="evidence" value="ECO:0007669"/>
    <property type="project" value="InterPro"/>
</dbReference>
<evidence type="ECO:0000259" key="3">
    <source>
        <dbReference type="PROSITE" id="PS50110"/>
    </source>
</evidence>
<gene>
    <name evidence="4" type="ORF">DF222_10715</name>
</gene>
<dbReference type="KEGG" id="cyz:C3B44_08560"/>
<dbReference type="Pfam" id="PF00072">
    <property type="entry name" value="Response_reg"/>
    <property type="match status" value="1"/>
</dbReference>
<feature type="domain" description="Response regulatory" evidence="3">
    <location>
        <begin position="4"/>
        <end position="128"/>
    </location>
</feature>
<dbReference type="RefSeq" id="WP_108432009.1">
    <property type="nucleotide sequence ID" value="NZ_CP026947.1"/>
</dbReference>
<reference evidence="5" key="1">
    <citation type="submission" date="2018-04" db="EMBL/GenBank/DDBJ databases">
        <authorList>
            <person name="Liu S."/>
            <person name="Wang Z."/>
            <person name="Li J."/>
        </authorList>
    </citation>
    <scope>NUCLEOTIDE SEQUENCE [LARGE SCALE GENOMIC DNA]</scope>
    <source>
        <strain evidence="5">2189</strain>
    </source>
</reference>